<dbReference type="Proteomes" id="UP000253034">
    <property type="component" value="Unassembled WGS sequence"/>
</dbReference>
<organism evidence="9 10">
    <name type="scientific">Anaerobacterium chartisolvens</name>
    <dbReference type="NCBI Taxonomy" id="1297424"/>
    <lineage>
        <taxon>Bacteria</taxon>
        <taxon>Bacillati</taxon>
        <taxon>Bacillota</taxon>
        <taxon>Clostridia</taxon>
        <taxon>Eubacteriales</taxon>
        <taxon>Oscillospiraceae</taxon>
        <taxon>Anaerobacterium</taxon>
    </lineage>
</organism>
<evidence type="ECO:0000256" key="5">
    <source>
        <dbReference type="ARBA" id="ARBA00022989"/>
    </source>
</evidence>
<keyword evidence="4 7" id="KW-0812">Transmembrane</keyword>
<comment type="similarity">
    <text evidence="7">Belongs to the binding-protein-dependent transport system permease family.</text>
</comment>
<dbReference type="InterPro" id="IPR035906">
    <property type="entry name" value="MetI-like_sf"/>
</dbReference>
<dbReference type="PANTHER" id="PTHR30193">
    <property type="entry name" value="ABC TRANSPORTER PERMEASE PROTEIN"/>
    <property type="match status" value="1"/>
</dbReference>
<reference evidence="9 10" key="1">
    <citation type="submission" date="2018-07" db="EMBL/GenBank/DDBJ databases">
        <title>Genomic Encyclopedia of Type Strains, Phase IV (KMG-IV): sequencing the most valuable type-strain genomes for metagenomic binning, comparative biology and taxonomic classification.</title>
        <authorList>
            <person name="Goeker M."/>
        </authorList>
    </citation>
    <scope>NUCLEOTIDE SEQUENCE [LARGE SCALE GENOMIC DNA]</scope>
    <source>
        <strain evidence="9 10">DSM 27016</strain>
    </source>
</reference>
<evidence type="ECO:0000259" key="8">
    <source>
        <dbReference type="PROSITE" id="PS50928"/>
    </source>
</evidence>
<proteinExistence type="inferred from homology"/>
<comment type="subcellular location">
    <subcellularLocation>
        <location evidence="1 7">Cell membrane</location>
        <topology evidence="1 7">Multi-pass membrane protein</topology>
    </subcellularLocation>
</comment>
<name>A0A369AP59_9FIRM</name>
<dbReference type="InterPro" id="IPR051393">
    <property type="entry name" value="ABC_transporter_permease"/>
</dbReference>
<sequence length="307" mass="34898">MTIFNKKSRIGQNTKFYCISIMIPMIIIVGCNGIPLLQTFIKSFFNWDGLFTNKFIALNNYIKIFQDRIFWLLLKNSLIVFIYIPVVIIIGIFVATLIFYGFKGSKSFLYTIYIPQILSTIVVGKVFNLYFGLDGPINKLLDMLGFDKIYWHGNIFYSFMIIILCVVWLSFGWQTLLFTGAFSSIDKNISELALIDGCGFIKSIFLIYIPLIKMTILYSFSINLIFGFTGFFPIIFVLTYGGPGYNTTTLDFMIYIKSFGSEGNLGEAYALSIIMLAIVLALVFMLYIAFARISNNNLAKSSNSCKN</sequence>
<dbReference type="OrthoDB" id="9787541at2"/>
<accession>A0A369AP59</accession>
<feature type="transmembrane region" description="Helical" evidence="7">
    <location>
        <begin position="224"/>
        <end position="243"/>
    </location>
</feature>
<comment type="caution">
    <text evidence="9">The sequence shown here is derived from an EMBL/GenBank/DDBJ whole genome shotgun (WGS) entry which is preliminary data.</text>
</comment>
<keyword evidence="5 7" id="KW-1133">Transmembrane helix</keyword>
<dbReference type="EMBL" id="QPJT01000027">
    <property type="protein sequence ID" value="RCX11152.1"/>
    <property type="molecule type" value="Genomic_DNA"/>
</dbReference>
<dbReference type="PROSITE" id="PS50928">
    <property type="entry name" value="ABC_TM1"/>
    <property type="match status" value="1"/>
</dbReference>
<feature type="transmembrane region" description="Helical" evidence="7">
    <location>
        <begin position="154"/>
        <end position="173"/>
    </location>
</feature>
<evidence type="ECO:0000313" key="10">
    <source>
        <dbReference type="Proteomes" id="UP000253034"/>
    </source>
</evidence>
<dbReference type="PROSITE" id="PS51257">
    <property type="entry name" value="PROKAR_LIPOPROTEIN"/>
    <property type="match status" value="1"/>
</dbReference>
<dbReference type="Gene3D" id="1.10.3720.10">
    <property type="entry name" value="MetI-like"/>
    <property type="match status" value="1"/>
</dbReference>
<keyword evidence="10" id="KW-1185">Reference proteome</keyword>
<keyword evidence="2 7" id="KW-0813">Transport</keyword>
<evidence type="ECO:0000313" key="9">
    <source>
        <dbReference type="EMBL" id="RCX11152.1"/>
    </source>
</evidence>
<feature type="domain" description="ABC transmembrane type-1" evidence="8">
    <location>
        <begin position="73"/>
        <end position="286"/>
    </location>
</feature>
<dbReference type="InterPro" id="IPR000515">
    <property type="entry name" value="MetI-like"/>
</dbReference>
<dbReference type="Pfam" id="PF00528">
    <property type="entry name" value="BPD_transp_1"/>
    <property type="match status" value="1"/>
</dbReference>
<keyword evidence="6 7" id="KW-0472">Membrane</keyword>
<evidence type="ECO:0000256" key="1">
    <source>
        <dbReference type="ARBA" id="ARBA00004651"/>
    </source>
</evidence>
<evidence type="ECO:0000256" key="7">
    <source>
        <dbReference type="RuleBase" id="RU363032"/>
    </source>
</evidence>
<evidence type="ECO:0000256" key="6">
    <source>
        <dbReference type="ARBA" id="ARBA00023136"/>
    </source>
</evidence>
<dbReference type="SUPFAM" id="SSF161098">
    <property type="entry name" value="MetI-like"/>
    <property type="match status" value="1"/>
</dbReference>
<dbReference type="RefSeq" id="WP_114299257.1">
    <property type="nucleotide sequence ID" value="NZ_QPJT01000027.1"/>
</dbReference>
<feature type="transmembrane region" description="Helical" evidence="7">
    <location>
        <begin position="16"/>
        <end position="38"/>
    </location>
</feature>
<feature type="transmembrane region" description="Helical" evidence="7">
    <location>
        <begin position="78"/>
        <end position="102"/>
    </location>
</feature>
<keyword evidence="9" id="KW-0762">Sugar transport</keyword>
<dbReference type="CDD" id="cd06261">
    <property type="entry name" value="TM_PBP2"/>
    <property type="match status" value="1"/>
</dbReference>
<keyword evidence="3" id="KW-1003">Cell membrane</keyword>
<dbReference type="GO" id="GO:0055085">
    <property type="term" value="P:transmembrane transport"/>
    <property type="evidence" value="ECO:0007669"/>
    <property type="project" value="InterPro"/>
</dbReference>
<evidence type="ECO:0000256" key="2">
    <source>
        <dbReference type="ARBA" id="ARBA00022448"/>
    </source>
</evidence>
<evidence type="ECO:0000256" key="3">
    <source>
        <dbReference type="ARBA" id="ARBA00022475"/>
    </source>
</evidence>
<gene>
    <name evidence="9" type="ORF">DFR58_12728</name>
</gene>
<dbReference type="AlphaFoldDB" id="A0A369AP59"/>
<protein>
    <submittedName>
        <fullName evidence="9">Multiple sugar transport system permease protein/raffinose/stachyose/melibiose transport system permease protein</fullName>
    </submittedName>
</protein>
<dbReference type="GO" id="GO:0005886">
    <property type="term" value="C:plasma membrane"/>
    <property type="evidence" value="ECO:0007669"/>
    <property type="project" value="UniProtKB-SubCell"/>
</dbReference>
<feature type="transmembrane region" description="Helical" evidence="7">
    <location>
        <begin position="108"/>
        <end position="133"/>
    </location>
</feature>
<evidence type="ECO:0000256" key="4">
    <source>
        <dbReference type="ARBA" id="ARBA00022692"/>
    </source>
</evidence>
<dbReference type="PANTHER" id="PTHR30193:SF37">
    <property type="entry name" value="INNER MEMBRANE ABC TRANSPORTER PERMEASE PROTEIN YCJO"/>
    <property type="match status" value="1"/>
</dbReference>
<feature type="transmembrane region" description="Helical" evidence="7">
    <location>
        <begin position="268"/>
        <end position="290"/>
    </location>
</feature>